<evidence type="ECO:0000313" key="2">
    <source>
        <dbReference type="Proteomes" id="UP001320706"/>
    </source>
</evidence>
<organism evidence="1 2">
    <name type="scientific">Zalaria obscura</name>
    <dbReference type="NCBI Taxonomy" id="2024903"/>
    <lineage>
        <taxon>Eukaryota</taxon>
        <taxon>Fungi</taxon>
        <taxon>Dikarya</taxon>
        <taxon>Ascomycota</taxon>
        <taxon>Pezizomycotina</taxon>
        <taxon>Dothideomycetes</taxon>
        <taxon>Dothideomycetidae</taxon>
        <taxon>Dothideales</taxon>
        <taxon>Zalariaceae</taxon>
        <taxon>Zalaria</taxon>
    </lineage>
</organism>
<dbReference type="Proteomes" id="UP001320706">
    <property type="component" value="Unassembled WGS sequence"/>
</dbReference>
<accession>A0ACC3S958</accession>
<dbReference type="EMBL" id="JAMKPW020000033">
    <property type="protein sequence ID" value="KAK8202003.1"/>
    <property type="molecule type" value="Genomic_DNA"/>
</dbReference>
<protein>
    <submittedName>
        <fullName evidence="1">Uncharacterized protein</fullName>
    </submittedName>
</protein>
<gene>
    <name evidence="1" type="ORF">M8818_005528</name>
</gene>
<keyword evidence="2" id="KW-1185">Reference proteome</keyword>
<comment type="caution">
    <text evidence="1">The sequence shown here is derived from an EMBL/GenBank/DDBJ whole genome shotgun (WGS) entry which is preliminary data.</text>
</comment>
<name>A0ACC3S958_9PEZI</name>
<reference evidence="1" key="1">
    <citation type="submission" date="2024-02" db="EMBL/GenBank/DDBJ databases">
        <title>Metagenome Assembled Genome of Zalaria obscura JY119.</title>
        <authorList>
            <person name="Vighnesh L."/>
            <person name="Jagadeeshwari U."/>
            <person name="Venkata Ramana C."/>
            <person name="Sasikala C."/>
        </authorList>
    </citation>
    <scope>NUCLEOTIDE SEQUENCE</scope>
    <source>
        <strain evidence="1">JY119</strain>
    </source>
</reference>
<sequence>MRLSLPLLALAGSTLAQHVHFDIPEVDHFIQSIYHEFSHYTHYPGPSPTASLHPRPTVPFHPKPTASCSYWLENIKHQGVAAFNPDPATYQVFRNVKDFGAKGDGVTDDTAAINLAISSGGRCAPGSCQSTTVTPAVVYFPAGTYMISGSIIDYYYTQIIGNPNCIPTIKAFSNFTGGLGLIDGDPYGANGLSYGSTNVFWRQIRNFVLDMTLIPASSSATGIHWPTAQATSLQNIVFLMPDVAGVQHQGLFIESGSGGFMNDLTFYGGLYGINVGNQQFTMRNLTFYNSVTAINQLWDWGWSYENININNCSVGLNMSSGGTAAQSVGSITLFDSSISNTPIGIITAHDPNGQPVNITTAGSLILENVQLNDVPVAIQMLGGVTVLAGSSGSSTIAGWGDGHEYTPTGPTNFEGPITPNNRPGSLLQGNKYYQRSKPQYEQYPLGSFISARSAGATGNGHTDDTAALQAVILQAAAQRKILFLDHGDYKVTKTIYIPANSRIVGESYSVILSSGTYFANIANPHPVVQIGKSGEAGTVELSDIIFSTQGPQAGAILVEYNLASSSSSPSGLWDVHSRIGGFAGSNLQLAECPTTPTVATPPAPINTNCIAAFLDWHITKSATGLYLENNWLWVADHDVEDPSLTQITIYAGRGLLDESAQGNLWLLVLNFECGLMNTNANTATELDRVNIDRGGLRTGRMYSRRLRAVLKHLLFLTLSVSSMYAIRIYYSCALDMKGFYIVSSTFHGVYGRRCLASGQLYVILRWISSIVAVELKGGQ</sequence>
<evidence type="ECO:0000313" key="1">
    <source>
        <dbReference type="EMBL" id="KAK8202003.1"/>
    </source>
</evidence>
<proteinExistence type="predicted"/>